<organism evidence="17 18">
    <name type="scientific">Funneliformis geosporum</name>
    <dbReference type="NCBI Taxonomy" id="1117311"/>
    <lineage>
        <taxon>Eukaryota</taxon>
        <taxon>Fungi</taxon>
        <taxon>Fungi incertae sedis</taxon>
        <taxon>Mucoromycota</taxon>
        <taxon>Glomeromycotina</taxon>
        <taxon>Glomeromycetes</taxon>
        <taxon>Glomerales</taxon>
        <taxon>Glomeraceae</taxon>
        <taxon>Funneliformis</taxon>
    </lineage>
</organism>
<evidence type="ECO:0000256" key="3">
    <source>
        <dbReference type="ARBA" id="ARBA00022741"/>
    </source>
</evidence>
<dbReference type="Pfam" id="PF05970">
    <property type="entry name" value="PIF1"/>
    <property type="match status" value="1"/>
</dbReference>
<feature type="domain" description="AAA+ ATPase" evidence="16">
    <location>
        <begin position="245"/>
        <end position="439"/>
    </location>
</feature>
<keyword evidence="13 14" id="KW-0539">Nucleus</keyword>
<reference evidence="17" key="1">
    <citation type="submission" date="2022-08" db="EMBL/GenBank/DDBJ databases">
        <authorList>
            <person name="Kallberg Y."/>
            <person name="Tangrot J."/>
            <person name="Rosling A."/>
        </authorList>
    </citation>
    <scope>NUCLEOTIDE SEQUENCE</scope>
    <source>
        <strain evidence="17">Wild A</strain>
    </source>
</reference>
<keyword evidence="5 14" id="KW-0378">Hydrolase</keyword>
<dbReference type="GO" id="GO:0043139">
    <property type="term" value="F:5'-3' DNA helicase activity"/>
    <property type="evidence" value="ECO:0007669"/>
    <property type="project" value="UniProtKB-UniRule"/>
</dbReference>
<comment type="subunit">
    <text evidence="14">Monomer.</text>
</comment>
<dbReference type="GO" id="GO:0003697">
    <property type="term" value="F:single-stranded DNA binding"/>
    <property type="evidence" value="ECO:0007669"/>
    <property type="project" value="UniProtKB-ARBA"/>
</dbReference>
<feature type="DNA-binding region" evidence="14">
    <location>
        <begin position="625"/>
        <end position="644"/>
    </location>
</feature>
<keyword evidence="12 14" id="KW-0413">Isomerase</keyword>
<dbReference type="InterPro" id="IPR010285">
    <property type="entry name" value="DNA_helicase_pif1-like_DEAD"/>
</dbReference>
<evidence type="ECO:0000256" key="5">
    <source>
        <dbReference type="ARBA" id="ARBA00022801"/>
    </source>
</evidence>
<evidence type="ECO:0000313" key="17">
    <source>
        <dbReference type="EMBL" id="CAI2177264.1"/>
    </source>
</evidence>
<comment type="function">
    <text evidence="14">DNA-dependent ATPase and 5'-3' DNA helicase required for the maintenance of both mitochondrial and nuclear genome stability.</text>
</comment>
<keyword evidence="8 14" id="KW-0238">DNA-binding</keyword>
<gene>
    <name evidence="14" type="primary">PIF1</name>
    <name evidence="17" type="ORF">FWILDA_LOCUS8000</name>
</gene>
<comment type="catalytic activity">
    <reaction evidence="14">
        <text>ATP + H2O = ADP + phosphate + H(+)</text>
        <dbReference type="Rhea" id="RHEA:13065"/>
        <dbReference type="ChEBI" id="CHEBI:15377"/>
        <dbReference type="ChEBI" id="CHEBI:15378"/>
        <dbReference type="ChEBI" id="CHEBI:30616"/>
        <dbReference type="ChEBI" id="CHEBI:43474"/>
        <dbReference type="ChEBI" id="CHEBI:456216"/>
        <dbReference type="EC" id="5.6.2.3"/>
    </reaction>
</comment>
<dbReference type="InterPro" id="IPR049163">
    <property type="entry name" value="Pif1-like_2B_dom"/>
</dbReference>
<dbReference type="EMBL" id="CAMKVN010001645">
    <property type="protein sequence ID" value="CAI2177264.1"/>
    <property type="molecule type" value="Genomic_DNA"/>
</dbReference>
<feature type="compositionally biased region" description="Polar residues" evidence="15">
    <location>
        <begin position="71"/>
        <end position="118"/>
    </location>
</feature>
<comment type="subcellular location">
    <subcellularLocation>
        <location evidence="2">Nucleus</location>
        <location evidence="2">Nucleolus</location>
    </subcellularLocation>
    <subcellularLocation>
        <location evidence="14">Nucleus</location>
    </subcellularLocation>
    <subcellularLocation>
        <location evidence="14">Mitochondrion</location>
    </subcellularLocation>
</comment>
<keyword evidence="9 14" id="KW-0496">Mitochondrion</keyword>
<dbReference type="GO" id="GO:0016787">
    <property type="term" value="F:hydrolase activity"/>
    <property type="evidence" value="ECO:0007669"/>
    <property type="project" value="UniProtKB-KW"/>
</dbReference>
<keyword evidence="10 14" id="KW-0233">DNA recombination</keyword>
<keyword evidence="7 14" id="KW-0067">ATP-binding</keyword>
<evidence type="ECO:0000256" key="1">
    <source>
        <dbReference type="ARBA" id="ARBA00001946"/>
    </source>
</evidence>
<feature type="compositionally biased region" description="Polar residues" evidence="15">
    <location>
        <begin position="136"/>
        <end position="155"/>
    </location>
</feature>
<keyword evidence="11 14" id="KW-0234">DNA repair</keyword>
<dbReference type="InterPro" id="IPR027417">
    <property type="entry name" value="P-loop_NTPase"/>
</dbReference>
<dbReference type="InterPro" id="IPR051055">
    <property type="entry name" value="PIF1_helicase"/>
</dbReference>
<feature type="binding site" evidence="14">
    <location>
        <begin position="253"/>
        <end position="260"/>
    </location>
    <ligand>
        <name>ATP</name>
        <dbReference type="ChEBI" id="CHEBI:30616"/>
    </ligand>
</feature>
<dbReference type="InterPro" id="IPR048293">
    <property type="entry name" value="PIF1_RRM3_pfh1"/>
</dbReference>
<comment type="caution">
    <text evidence="17">The sequence shown here is derived from an EMBL/GenBank/DDBJ whole genome shotgun (WGS) entry which is preliminary data.</text>
</comment>
<keyword evidence="18" id="KW-1185">Reference proteome</keyword>
<evidence type="ECO:0000259" key="16">
    <source>
        <dbReference type="SMART" id="SM00382"/>
    </source>
</evidence>
<dbReference type="FunFam" id="3.40.50.300:FF:001226">
    <property type="entry name" value="ATP-dependent DNA helicase PIF1"/>
    <property type="match status" value="1"/>
</dbReference>
<evidence type="ECO:0000256" key="12">
    <source>
        <dbReference type="ARBA" id="ARBA00023235"/>
    </source>
</evidence>
<dbReference type="CDD" id="cd18809">
    <property type="entry name" value="SF1_C_RecD"/>
    <property type="match status" value="1"/>
</dbReference>
<keyword evidence="3 14" id="KW-0547">Nucleotide-binding</keyword>
<evidence type="ECO:0000256" key="8">
    <source>
        <dbReference type="ARBA" id="ARBA00023125"/>
    </source>
</evidence>
<dbReference type="Proteomes" id="UP001153678">
    <property type="component" value="Unassembled WGS sequence"/>
</dbReference>
<evidence type="ECO:0000256" key="13">
    <source>
        <dbReference type="ARBA" id="ARBA00023242"/>
    </source>
</evidence>
<dbReference type="PANTHER" id="PTHR47642">
    <property type="entry name" value="ATP-DEPENDENT DNA HELICASE"/>
    <property type="match status" value="1"/>
</dbReference>
<comment type="cofactor">
    <cofactor evidence="1 14">
        <name>Mg(2+)</name>
        <dbReference type="ChEBI" id="CHEBI:18420"/>
    </cofactor>
</comment>
<dbReference type="GO" id="GO:0000723">
    <property type="term" value="P:telomere maintenance"/>
    <property type="evidence" value="ECO:0007669"/>
    <property type="project" value="InterPro"/>
</dbReference>
<evidence type="ECO:0000256" key="10">
    <source>
        <dbReference type="ARBA" id="ARBA00023172"/>
    </source>
</evidence>
<name>A0A9W4WTA5_9GLOM</name>
<evidence type="ECO:0000256" key="14">
    <source>
        <dbReference type="HAMAP-Rule" id="MF_03176"/>
    </source>
</evidence>
<evidence type="ECO:0000256" key="7">
    <source>
        <dbReference type="ARBA" id="ARBA00022840"/>
    </source>
</evidence>
<evidence type="ECO:0000256" key="9">
    <source>
        <dbReference type="ARBA" id="ARBA00023128"/>
    </source>
</evidence>
<keyword evidence="4 14" id="KW-0227">DNA damage</keyword>
<dbReference type="SUPFAM" id="SSF52540">
    <property type="entry name" value="P-loop containing nucleoside triphosphate hydrolases"/>
    <property type="match status" value="2"/>
</dbReference>
<evidence type="ECO:0000256" key="4">
    <source>
        <dbReference type="ARBA" id="ARBA00022763"/>
    </source>
</evidence>
<accession>A0A9W4WTA5</accession>
<evidence type="ECO:0000256" key="2">
    <source>
        <dbReference type="ARBA" id="ARBA00004604"/>
    </source>
</evidence>
<evidence type="ECO:0000256" key="15">
    <source>
        <dbReference type="SAM" id="MobiDB-lite"/>
    </source>
</evidence>
<dbReference type="GO" id="GO:0005730">
    <property type="term" value="C:nucleolus"/>
    <property type="evidence" value="ECO:0007669"/>
    <property type="project" value="UniProtKB-SubCell"/>
</dbReference>
<dbReference type="PANTHER" id="PTHR47642:SF5">
    <property type="entry name" value="ATP-DEPENDENT DNA HELICASE"/>
    <property type="match status" value="1"/>
</dbReference>
<sequence>MSYSSYFQDQGNLTMIDKASNDANPSLDETSSSYSKSDLAIFKASERSLMTRKTQRNTKVFRSAFQKFPATTPSIQKNTPIPSVQNNNNFTPSFQKSTPIPSVQNTSSFQNKSLTSNQKNTFQNNTSSFNNNQKNATTSSVQSNLPFQNNSSSENGMDKKQEHLKSENNSAVVSMQKRKGATYTFDGEWSDDDVWQPNSKKRYLESVVKNRDRGVLSEVNNNKETSSNHELSEEQQRIFDLVVLKRENIFFTGSAGTGKSFLLQRIISSLKARYGSESVAVTATTGIAAVNISGTTLHSFAGVGLGRGFASELVKQVQKSVAARTRWKSIDTLVIDEISMLDAQLFDKLEFIARTIRSNNRPFGGLQLVVTGDFFQLPPVSKDRSSKFCFDAERWKVCIKHTIQLTKIYRQKDSELIELLNEMRIGEMSDKSLVLLKQLENEPNYPDDGIRPTELYPINDMVNRANATELGKISHKLYTYTSVDWEPLRFGQLQTLCKSCLAPEKLELKRNAQVMLIKNLSKDLVNGSRGVVVGFYNQADGTSYYNGEDEAMADVKLLPIVRFTHLCEMVIQEAEWKLTSPGDVVLASRKQIPLVLSWAISIHKSQGQTLDRVKVDLSKVFEKGQAYVALSRATSANSLQVTGFRRDKVMYHERVKKFYQSLTTI</sequence>
<protein>
    <recommendedName>
        <fullName evidence="14">ATP-dependent DNA helicase PIF1</fullName>
        <ecNumber evidence="14">5.6.2.3</ecNumber>
    </recommendedName>
    <alternativeName>
        <fullName evidence="14">DNA 5'-3' helicase PIF1</fullName>
    </alternativeName>
    <alternativeName>
        <fullName evidence="14">DNA repair and recombination helicase PIF1</fullName>
    </alternativeName>
</protein>
<dbReference type="SMART" id="SM00382">
    <property type="entry name" value="AAA"/>
    <property type="match status" value="1"/>
</dbReference>
<evidence type="ECO:0000256" key="6">
    <source>
        <dbReference type="ARBA" id="ARBA00022806"/>
    </source>
</evidence>
<dbReference type="EC" id="5.6.2.3" evidence="14"/>
<evidence type="ECO:0000256" key="11">
    <source>
        <dbReference type="ARBA" id="ARBA00023204"/>
    </source>
</evidence>
<dbReference type="CDD" id="cd18037">
    <property type="entry name" value="DEXSc_Pif1_like"/>
    <property type="match status" value="1"/>
</dbReference>
<proteinExistence type="inferred from homology"/>
<dbReference type="InterPro" id="IPR003593">
    <property type="entry name" value="AAA+_ATPase"/>
</dbReference>
<keyword evidence="6 14" id="KW-0347">Helicase</keyword>
<dbReference type="Pfam" id="PF21530">
    <property type="entry name" value="Pif1_2B_dom"/>
    <property type="match status" value="1"/>
</dbReference>
<dbReference type="GO" id="GO:0005524">
    <property type="term" value="F:ATP binding"/>
    <property type="evidence" value="ECO:0007669"/>
    <property type="project" value="UniProtKB-UniRule"/>
</dbReference>
<dbReference type="GO" id="GO:0006310">
    <property type="term" value="P:DNA recombination"/>
    <property type="evidence" value="ECO:0007669"/>
    <property type="project" value="UniProtKB-UniRule"/>
</dbReference>
<dbReference type="GO" id="GO:0005739">
    <property type="term" value="C:mitochondrion"/>
    <property type="evidence" value="ECO:0007669"/>
    <property type="project" value="UniProtKB-SubCell"/>
</dbReference>
<dbReference type="Gene3D" id="3.40.50.300">
    <property type="entry name" value="P-loop containing nucleotide triphosphate hydrolases"/>
    <property type="match status" value="2"/>
</dbReference>
<dbReference type="HAMAP" id="MF_03176">
    <property type="entry name" value="PIF1"/>
    <property type="match status" value="1"/>
</dbReference>
<feature type="compositionally biased region" description="Basic and acidic residues" evidence="15">
    <location>
        <begin position="156"/>
        <end position="166"/>
    </location>
</feature>
<dbReference type="OrthoDB" id="5578775at2759"/>
<comment type="similarity">
    <text evidence="14">Belongs to the helicase family. PIF1 subfamily.</text>
</comment>
<feature type="region of interest" description="Disordered" evidence="15">
    <location>
        <begin position="71"/>
        <end position="172"/>
    </location>
</feature>
<dbReference type="AlphaFoldDB" id="A0A9W4WTA5"/>
<feature type="compositionally biased region" description="Low complexity" evidence="15">
    <location>
        <begin position="119"/>
        <end position="135"/>
    </location>
</feature>
<dbReference type="GO" id="GO:0006281">
    <property type="term" value="P:DNA repair"/>
    <property type="evidence" value="ECO:0007669"/>
    <property type="project" value="UniProtKB-UniRule"/>
</dbReference>
<evidence type="ECO:0000313" key="18">
    <source>
        <dbReference type="Proteomes" id="UP001153678"/>
    </source>
</evidence>